<keyword evidence="1" id="KW-1133">Transmembrane helix</keyword>
<proteinExistence type="predicted"/>
<evidence type="ECO:0000313" key="2">
    <source>
        <dbReference type="EMBL" id="JAH46709.1"/>
    </source>
</evidence>
<protein>
    <submittedName>
        <fullName evidence="2">Uncharacterized protein</fullName>
    </submittedName>
</protein>
<evidence type="ECO:0000256" key="1">
    <source>
        <dbReference type="SAM" id="Phobius"/>
    </source>
</evidence>
<keyword evidence="1" id="KW-0472">Membrane</keyword>
<reference evidence="2" key="1">
    <citation type="submission" date="2014-11" db="EMBL/GenBank/DDBJ databases">
        <authorList>
            <person name="Amaro Gonzalez C."/>
        </authorList>
    </citation>
    <scope>NUCLEOTIDE SEQUENCE</scope>
</reference>
<accession>A0A0E9SZC7</accession>
<name>A0A0E9SZC7_ANGAN</name>
<reference evidence="2" key="2">
    <citation type="journal article" date="2015" name="Fish Shellfish Immunol.">
        <title>Early steps in the European eel (Anguilla anguilla)-Vibrio vulnificus interaction in the gills: Role of the RtxA13 toxin.</title>
        <authorList>
            <person name="Callol A."/>
            <person name="Pajuelo D."/>
            <person name="Ebbesson L."/>
            <person name="Teles M."/>
            <person name="MacKenzie S."/>
            <person name="Amaro C."/>
        </authorList>
    </citation>
    <scope>NUCLEOTIDE SEQUENCE</scope>
</reference>
<dbReference type="AlphaFoldDB" id="A0A0E9SZC7"/>
<sequence length="38" mass="4473">MYLLSAIGVRTELFTVMMRMYVGNFSLVWILQTALYQL</sequence>
<feature type="transmembrane region" description="Helical" evidence="1">
    <location>
        <begin position="20"/>
        <end position="36"/>
    </location>
</feature>
<keyword evidence="1" id="KW-0812">Transmembrane</keyword>
<dbReference type="EMBL" id="GBXM01061868">
    <property type="protein sequence ID" value="JAH46709.1"/>
    <property type="molecule type" value="Transcribed_RNA"/>
</dbReference>
<organism evidence="2">
    <name type="scientific">Anguilla anguilla</name>
    <name type="common">European freshwater eel</name>
    <name type="synonym">Muraena anguilla</name>
    <dbReference type="NCBI Taxonomy" id="7936"/>
    <lineage>
        <taxon>Eukaryota</taxon>
        <taxon>Metazoa</taxon>
        <taxon>Chordata</taxon>
        <taxon>Craniata</taxon>
        <taxon>Vertebrata</taxon>
        <taxon>Euteleostomi</taxon>
        <taxon>Actinopterygii</taxon>
        <taxon>Neopterygii</taxon>
        <taxon>Teleostei</taxon>
        <taxon>Anguilliformes</taxon>
        <taxon>Anguillidae</taxon>
        <taxon>Anguilla</taxon>
    </lineage>
</organism>